<feature type="transmembrane region" description="Helical" evidence="10">
    <location>
        <begin position="275"/>
        <end position="296"/>
    </location>
</feature>
<evidence type="ECO:0000256" key="6">
    <source>
        <dbReference type="ARBA" id="ARBA00022989"/>
    </source>
</evidence>
<feature type="transmembrane region" description="Helical" evidence="10">
    <location>
        <begin position="210"/>
        <end position="235"/>
    </location>
</feature>
<evidence type="ECO:0000259" key="15">
    <source>
        <dbReference type="Pfam" id="PF20501"/>
    </source>
</evidence>
<name>A0A451G470_9GAMM</name>
<keyword evidence="4" id="KW-1003">Cell membrane</keyword>
<dbReference type="GO" id="GO:0015297">
    <property type="term" value="F:antiporter activity"/>
    <property type="evidence" value="ECO:0007669"/>
    <property type="project" value="UniProtKB-KW"/>
</dbReference>
<proteinExistence type="predicted"/>
<dbReference type="PANTHER" id="PTHR43373:SF1">
    <property type="entry name" value="NA(+)_H(+) ANTIPORTER SUBUNIT A"/>
    <property type="match status" value="1"/>
</dbReference>
<dbReference type="InterPro" id="IPR025383">
    <property type="entry name" value="MrpA_C/MbhD"/>
</dbReference>
<feature type="transmembrane region" description="Helical" evidence="10">
    <location>
        <begin position="574"/>
        <end position="596"/>
    </location>
</feature>
<feature type="domain" description="NADH-Ubiquinone oxidoreductase (complex I) chain 5 N-terminal" evidence="12">
    <location>
        <begin position="68"/>
        <end position="115"/>
    </location>
</feature>
<dbReference type="Proteomes" id="UP000285478">
    <property type="component" value="Chromosome"/>
</dbReference>
<feature type="transmembrane region" description="Helical" evidence="10">
    <location>
        <begin position="372"/>
        <end position="394"/>
    </location>
</feature>
<dbReference type="InterPro" id="IPR007182">
    <property type="entry name" value="MnhB"/>
</dbReference>
<dbReference type="PRINTS" id="PR01434">
    <property type="entry name" value="NADHDHGNASE5"/>
</dbReference>
<evidence type="ECO:0000259" key="13">
    <source>
        <dbReference type="Pfam" id="PF04039"/>
    </source>
</evidence>
<feature type="transmembrane region" description="Helical" evidence="10">
    <location>
        <begin position="901"/>
        <end position="921"/>
    </location>
</feature>
<feature type="domain" description="MrpA C-terminal/MbhD" evidence="14">
    <location>
        <begin position="617"/>
        <end position="681"/>
    </location>
</feature>
<evidence type="ECO:0000256" key="3">
    <source>
        <dbReference type="ARBA" id="ARBA00022449"/>
    </source>
</evidence>
<evidence type="ECO:0000259" key="12">
    <source>
        <dbReference type="Pfam" id="PF00662"/>
    </source>
</evidence>
<feature type="transmembrane region" description="Helical" evidence="10">
    <location>
        <begin position="507"/>
        <end position="526"/>
    </location>
</feature>
<evidence type="ECO:0000256" key="4">
    <source>
        <dbReference type="ARBA" id="ARBA00022475"/>
    </source>
</evidence>
<accession>A0A451G470</accession>
<feature type="transmembrane region" description="Helical" evidence="10">
    <location>
        <begin position="6"/>
        <end position="24"/>
    </location>
</feature>
<dbReference type="Pfam" id="PF04039">
    <property type="entry name" value="MnhB"/>
    <property type="match status" value="1"/>
</dbReference>
<feature type="transmembrane region" description="Helical" evidence="10">
    <location>
        <begin position="662"/>
        <end position="680"/>
    </location>
</feature>
<dbReference type="EMBL" id="CP035033">
    <property type="protein sequence ID" value="QAB14257.1"/>
    <property type="molecule type" value="Genomic_DNA"/>
</dbReference>
<feature type="transmembrane region" description="Helical" evidence="10">
    <location>
        <begin position="303"/>
        <end position="321"/>
    </location>
</feature>
<comment type="subcellular location">
    <subcellularLocation>
        <location evidence="1">Cell membrane</location>
        <topology evidence="1">Multi-pass membrane protein</topology>
    </subcellularLocation>
    <subcellularLocation>
        <location evidence="9">Membrane</location>
        <topology evidence="9">Multi-pass membrane protein</topology>
    </subcellularLocation>
</comment>
<feature type="transmembrane region" description="Helical" evidence="10">
    <location>
        <begin position="821"/>
        <end position="841"/>
    </location>
</feature>
<sequence length="946" mass="103047">MNLLAFNLPIVVLLPFFGAILAAWASKLNRLAAAWTSGGVALLSLAFLMPSASLPFQGETLIQSWPWIDSIGLHFAFRLDGLALLFALLILIIGLLVIFYARYYLAAKDSMGRFFSYLLMFMGSMLGIVLSENLIQLVVFWELTSITSFLLISYWQQRKDARQGARMSLAITGGGGLALLGGVLLLGNVVGSYQLTDVLQAGEVIRNSPLYLPILILILLGVFTKSAQFPFHFWLPHAMAAPTPVSAYLHSATMVKAGIFLLARFFPVLSGTPEWSWLVGGAGLITFLLGGYTALFKNDLKGLLAYSTISHLGLITLLFGFGTQLAAVAAIFHIINHATFKASLFMVAGIIDHEAGTRDMRKLNGLIKYMPHTAALAIIASAAMAGVPLMNGFLSKEMFFQQAVEMSNADSMAWMIPVLVTIGGVFSVAYSIRFIHDVFFNGEPIGLTKTPHEPPRFMKIPVDILVIVCLAVGIFPAYTVAPILQVAVMGTLQTTAPAYSLAIWHGFNYPLMMSFIAMAVGVLVYFRRERFFAFYKRYFRRINAKRYFNFWLQKLFNASIRVTRSFDKGSLQNASAWIIGASLVIGAYGFLAYPGALLGDRALLPLDGVTLVVALGLMIISLLTMVWHRQRLLTLIVIGVIGLVISLGFVKFSAPDLALTQLSVEVVTIVLLLLALYFLPQYTPKQAGRIRLWRDGLLAAFAGIGVTLFTLSVLTRDYSTIAEYFLANSVPGGGGTNVVNVILVDFRGFDTLGEIVVLALAGLGVFAMLEGMKLPAPKNDIEGRLWNSDKHPLIMQTLTRLLLPLMLLVAVFIFLRGHNLPGGGFIAGLIASVALIVQYLANGIQWTSQRIKVDMHWSIGVGLLIAISTGLVAMGLGYPFLTSAFTHLHWPVVGEFEVASAIAFDLGVFLVVVGATVMSLVQLGKLSYASHHPNDPTANPVSQEVK</sequence>
<keyword evidence="2" id="KW-0813">Transport</keyword>
<evidence type="ECO:0000256" key="10">
    <source>
        <dbReference type="SAM" id="Phobius"/>
    </source>
</evidence>
<evidence type="ECO:0000256" key="8">
    <source>
        <dbReference type="ARBA" id="ARBA00023136"/>
    </source>
</evidence>
<feature type="transmembrane region" description="Helical" evidence="10">
    <location>
        <begin position="602"/>
        <end position="625"/>
    </location>
</feature>
<feature type="transmembrane region" description="Helical" evidence="10">
    <location>
        <begin position="327"/>
        <end position="351"/>
    </location>
</feature>
<dbReference type="InterPro" id="IPR050616">
    <property type="entry name" value="CPA3_Na-H_Antiporter_A"/>
</dbReference>
<dbReference type="KEGG" id="htr:EPV75_00495"/>
<feature type="transmembrane region" description="Helical" evidence="10">
    <location>
        <begin position="31"/>
        <end position="49"/>
    </location>
</feature>
<dbReference type="Pfam" id="PF00361">
    <property type="entry name" value="Proton_antipo_M"/>
    <property type="match status" value="1"/>
</dbReference>
<feature type="transmembrane region" description="Helical" evidence="10">
    <location>
        <begin position="247"/>
        <end position="269"/>
    </location>
</feature>
<feature type="transmembrane region" description="Helical" evidence="10">
    <location>
        <begin position="692"/>
        <end position="714"/>
    </location>
</feature>
<keyword evidence="3" id="KW-0050">Antiport</keyword>
<keyword evidence="7" id="KW-0406">Ion transport</keyword>
<evidence type="ECO:0000256" key="2">
    <source>
        <dbReference type="ARBA" id="ARBA00022448"/>
    </source>
</evidence>
<dbReference type="RefSeq" id="WP_128384104.1">
    <property type="nucleotide sequence ID" value="NZ_CP035033.1"/>
</dbReference>
<dbReference type="AlphaFoldDB" id="A0A451G470"/>
<dbReference type="InterPro" id="IPR046806">
    <property type="entry name" value="MrpA_C/MbhE"/>
</dbReference>
<feature type="transmembrane region" description="Helical" evidence="10">
    <location>
        <begin position="755"/>
        <end position="772"/>
    </location>
</feature>
<feature type="transmembrane region" description="Helical" evidence="10">
    <location>
        <begin position="793"/>
        <end position="815"/>
    </location>
</feature>
<evidence type="ECO:0000259" key="11">
    <source>
        <dbReference type="Pfam" id="PF00361"/>
    </source>
</evidence>
<reference evidence="16 17" key="1">
    <citation type="journal article" date="2018" name="Environ. Microbiol.">
        <title>Genomes of ubiquitous marine and hypersaline Hydrogenovibrio, Thiomicrorhabdus and Thiomicrospira spp. encode a diversity of mechanisms to sustain chemolithoautotrophy in heterogeneous environments.</title>
        <authorList>
            <person name="Scott K.M."/>
            <person name="Williams J."/>
            <person name="Porter C.M.B."/>
            <person name="Russel S."/>
            <person name="Harmer T.L."/>
            <person name="Paul J.H."/>
            <person name="Antonen K.M."/>
            <person name="Bridges M.K."/>
            <person name="Camper G.J."/>
            <person name="Campla C.K."/>
            <person name="Casella L.G."/>
            <person name="Chase E."/>
            <person name="Conrad J.W."/>
            <person name="Cruz M.C."/>
            <person name="Dunlap D.S."/>
            <person name="Duran L."/>
            <person name="Fahsbender E.M."/>
            <person name="Goldsmith D.B."/>
            <person name="Keeley R.F."/>
            <person name="Kondoff M.R."/>
            <person name="Kussy B.I."/>
            <person name="Lane M.K."/>
            <person name="Lawler S."/>
            <person name="Leigh B.A."/>
            <person name="Lewis C."/>
            <person name="Lostal L.M."/>
            <person name="Marking D."/>
            <person name="Mancera P.A."/>
            <person name="McClenthan E.C."/>
            <person name="McIntyre E.A."/>
            <person name="Mine J.A."/>
            <person name="Modi S."/>
            <person name="Moore B.D."/>
            <person name="Morgan W.A."/>
            <person name="Nelson K.M."/>
            <person name="Nguyen K.N."/>
            <person name="Ogburn N."/>
            <person name="Parrino D.G."/>
            <person name="Pedapudi A.D."/>
            <person name="Pelham R.P."/>
            <person name="Preece A.M."/>
            <person name="Rampersad E.A."/>
            <person name="Richardson J.C."/>
            <person name="Rodgers C.M."/>
            <person name="Schaffer B.L."/>
            <person name="Sheridan N.E."/>
            <person name="Solone M.R."/>
            <person name="Staley Z.R."/>
            <person name="Tabuchi M."/>
            <person name="Waide R.J."/>
            <person name="Wanjugi P.W."/>
            <person name="Young S."/>
            <person name="Clum A."/>
            <person name="Daum C."/>
            <person name="Huntemann M."/>
            <person name="Ivanova N."/>
            <person name="Kyrpides N."/>
            <person name="Mikhailova N."/>
            <person name="Palaniappan K."/>
            <person name="Pillay M."/>
            <person name="Reddy T.B.K."/>
            <person name="Shapiro N."/>
            <person name="Stamatis D."/>
            <person name="Varghese N."/>
            <person name="Woyke T."/>
            <person name="Boden R."/>
            <person name="Freyermuth S.K."/>
            <person name="Kerfeld C.A."/>
        </authorList>
    </citation>
    <scope>NUCLEOTIDE SEQUENCE [LARGE SCALE GENOMIC DNA]</scope>
    <source>
        <strain evidence="16 17">JR-2</strain>
    </source>
</reference>
<feature type="transmembrane region" description="Helical" evidence="10">
    <location>
        <begin position="632"/>
        <end position="650"/>
    </location>
</feature>
<protein>
    <submittedName>
        <fullName evidence="16">Monovalent cation/H+ antiporter subunit A</fullName>
    </submittedName>
</protein>
<feature type="transmembrane region" description="Helical" evidence="10">
    <location>
        <begin position="137"/>
        <end position="155"/>
    </location>
</feature>
<evidence type="ECO:0000256" key="1">
    <source>
        <dbReference type="ARBA" id="ARBA00004651"/>
    </source>
</evidence>
<evidence type="ECO:0000256" key="9">
    <source>
        <dbReference type="RuleBase" id="RU000320"/>
    </source>
</evidence>
<evidence type="ECO:0000313" key="16">
    <source>
        <dbReference type="EMBL" id="QAB14257.1"/>
    </source>
</evidence>
<keyword evidence="17" id="KW-1185">Reference proteome</keyword>
<feature type="transmembrane region" description="Helical" evidence="10">
    <location>
        <begin position="114"/>
        <end position="131"/>
    </location>
</feature>
<dbReference type="PANTHER" id="PTHR43373">
    <property type="entry name" value="NA(+)/H(+) ANTIPORTER SUBUNIT"/>
    <property type="match status" value="1"/>
</dbReference>
<evidence type="ECO:0000256" key="7">
    <source>
        <dbReference type="ARBA" id="ARBA00023065"/>
    </source>
</evidence>
<dbReference type="NCBIfam" id="NF009288">
    <property type="entry name" value="PRK12648.1"/>
    <property type="match status" value="1"/>
</dbReference>
<feature type="transmembrane region" description="Helical" evidence="10">
    <location>
        <begin position="414"/>
        <end position="432"/>
    </location>
</feature>
<evidence type="ECO:0000256" key="5">
    <source>
        <dbReference type="ARBA" id="ARBA00022692"/>
    </source>
</evidence>
<feature type="transmembrane region" description="Helical" evidence="10">
    <location>
        <begin position="82"/>
        <end position="102"/>
    </location>
</feature>
<feature type="domain" description="Na+/H+ antiporter MnhB subunit-related protein" evidence="13">
    <location>
        <begin position="794"/>
        <end position="917"/>
    </location>
</feature>
<dbReference type="Pfam" id="PF00662">
    <property type="entry name" value="Proton_antipo_N"/>
    <property type="match status" value="1"/>
</dbReference>
<evidence type="ECO:0000313" key="17">
    <source>
        <dbReference type="Proteomes" id="UP000285478"/>
    </source>
</evidence>
<organism evidence="16 17">
    <name type="scientific">Hydrogenovibrio thermophilus</name>
    <dbReference type="NCBI Taxonomy" id="265883"/>
    <lineage>
        <taxon>Bacteria</taxon>
        <taxon>Pseudomonadati</taxon>
        <taxon>Pseudomonadota</taxon>
        <taxon>Gammaproteobacteria</taxon>
        <taxon>Thiotrichales</taxon>
        <taxon>Piscirickettsiaceae</taxon>
        <taxon>Hydrogenovibrio</taxon>
    </lineage>
</organism>
<dbReference type="Pfam" id="PF13244">
    <property type="entry name" value="MbhD"/>
    <property type="match status" value="1"/>
</dbReference>
<feature type="transmembrane region" description="Helical" evidence="10">
    <location>
        <begin position="464"/>
        <end position="487"/>
    </location>
</feature>
<dbReference type="Pfam" id="PF20501">
    <property type="entry name" value="MbhE"/>
    <property type="match status" value="1"/>
</dbReference>
<keyword evidence="6 10" id="KW-1133">Transmembrane helix</keyword>
<dbReference type="GO" id="GO:0006811">
    <property type="term" value="P:monoatomic ion transport"/>
    <property type="evidence" value="ECO:0007669"/>
    <property type="project" value="UniProtKB-KW"/>
</dbReference>
<dbReference type="GO" id="GO:0005886">
    <property type="term" value="C:plasma membrane"/>
    <property type="evidence" value="ECO:0007669"/>
    <property type="project" value="UniProtKB-SubCell"/>
</dbReference>
<keyword evidence="8 10" id="KW-0472">Membrane</keyword>
<feature type="transmembrane region" description="Helical" evidence="10">
    <location>
        <begin position="861"/>
        <end position="881"/>
    </location>
</feature>
<feature type="domain" description="MrpA C-terminal/MbhE" evidence="15">
    <location>
        <begin position="691"/>
        <end position="772"/>
    </location>
</feature>
<keyword evidence="5 9" id="KW-0812">Transmembrane</keyword>
<evidence type="ECO:0000259" key="14">
    <source>
        <dbReference type="Pfam" id="PF13244"/>
    </source>
</evidence>
<dbReference type="InterPro" id="IPR001750">
    <property type="entry name" value="ND/Mrp_TM"/>
</dbReference>
<feature type="transmembrane region" description="Helical" evidence="10">
    <location>
        <begin position="167"/>
        <end position="190"/>
    </location>
</feature>
<gene>
    <name evidence="16" type="ORF">EPV75_00495</name>
</gene>
<feature type="domain" description="NADH:quinone oxidoreductase/Mrp antiporter transmembrane" evidence="11">
    <location>
        <begin position="131"/>
        <end position="409"/>
    </location>
</feature>
<dbReference type="InterPro" id="IPR001516">
    <property type="entry name" value="Proton_antipo_N"/>
</dbReference>